<dbReference type="SUPFAM" id="SSF53254">
    <property type="entry name" value="Phosphoglycerate mutase-like"/>
    <property type="match status" value="1"/>
</dbReference>
<dbReference type="SMART" id="SM00855">
    <property type="entry name" value="PGAM"/>
    <property type="match status" value="1"/>
</dbReference>
<dbReference type="Pfam" id="PF00300">
    <property type="entry name" value="His_Phos_1"/>
    <property type="match status" value="1"/>
</dbReference>
<accession>A0A3Q9FRI9</accession>
<evidence type="ECO:0000313" key="2">
    <source>
        <dbReference type="Proteomes" id="UP000267900"/>
    </source>
</evidence>
<organism evidence="1 2">
    <name type="scientific">Streptomyces luteoverticillatus</name>
    <name type="common">Streptoverticillium luteoverticillatus</name>
    <dbReference type="NCBI Taxonomy" id="66425"/>
    <lineage>
        <taxon>Bacteria</taxon>
        <taxon>Bacillati</taxon>
        <taxon>Actinomycetota</taxon>
        <taxon>Actinomycetes</taxon>
        <taxon>Kitasatosporales</taxon>
        <taxon>Streptomycetaceae</taxon>
        <taxon>Streptomyces</taxon>
    </lineage>
</organism>
<dbReference type="Gene3D" id="3.40.50.1240">
    <property type="entry name" value="Phosphoglycerate mutase-like"/>
    <property type="match status" value="1"/>
</dbReference>
<dbReference type="Proteomes" id="UP000267900">
    <property type="component" value="Chromosome"/>
</dbReference>
<dbReference type="AlphaFoldDB" id="A0A3Q9FRI9"/>
<dbReference type="OrthoDB" id="7502553at2"/>
<dbReference type="InterPro" id="IPR029033">
    <property type="entry name" value="His_PPase_superfam"/>
</dbReference>
<evidence type="ECO:0000313" key="1">
    <source>
        <dbReference type="EMBL" id="AZQ70434.1"/>
    </source>
</evidence>
<gene>
    <name evidence="1" type="ORF">EKH77_03685</name>
</gene>
<name>A0A3Q9FRI9_STRLT</name>
<reference evidence="1 2" key="1">
    <citation type="submission" date="2018-12" db="EMBL/GenBank/DDBJ databases">
        <title>The whole draft genome of Streptomyce luteoverticillatus CGMCC 15060.</title>
        <authorList>
            <person name="Feng Z."/>
            <person name="Chen G."/>
            <person name="Zhang J."/>
            <person name="Zhu H."/>
            <person name="Yu X."/>
            <person name="Zhang W."/>
            <person name="Zhang X."/>
        </authorList>
    </citation>
    <scope>NUCLEOTIDE SEQUENCE [LARGE SCALE GENOMIC DNA]</scope>
    <source>
        <strain evidence="1 2">CGMCC 15060</strain>
    </source>
</reference>
<dbReference type="InterPro" id="IPR013078">
    <property type="entry name" value="His_Pase_superF_clade-1"/>
</dbReference>
<sequence>MTVRAMLLAPAPGPALREARFDDDSPLDEAGLGRARAVAAAVPRASRLLASPSRRCRETAAALGFAPALAAPADLDAGRWRGRTLGELSAAEPGAVATWLADPGAAPHGGESVLALVGRVGAWLDGLGGEGDEANEEGDDGRVLAVTEPVVIRAAVVHALALPPRAFWRLDVRPLTLTVLSGRAGRWNLRCGEELGSAA</sequence>
<keyword evidence="2" id="KW-1185">Reference proteome</keyword>
<proteinExistence type="predicted"/>
<dbReference type="EMBL" id="CP034587">
    <property type="protein sequence ID" value="AZQ70434.1"/>
    <property type="molecule type" value="Genomic_DNA"/>
</dbReference>
<protein>
    <submittedName>
        <fullName evidence="1">Histidine phosphatase family protein</fullName>
    </submittedName>
</protein>
<dbReference type="RefSeq" id="WP_126912999.1">
    <property type="nucleotide sequence ID" value="NZ_CP034587.1"/>
</dbReference>